<gene>
    <name evidence="5" type="ORF">KBB96_13995</name>
</gene>
<evidence type="ECO:0000313" key="6">
    <source>
        <dbReference type="Proteomes" id="UP000676169"/>
    </source>
</evidence>
<feature type="repeat" description="TPR" evidence="2">
    <location>
        <begin position="261"/>
        <end position="294"/>
    </location>
</feature>
<sequence>MKTTFKHLAFAAASALICSGSAFASGEGWVTDFEAAKKQAAAEKKDLLIDFTGSDWCGWCIKLDEEVFSKDPFKEGVKDKFVLVSLDFPQKPENKAKLGEAAQAQNKELQKKYSVSGFPTIMLCDSEGKPFGQTGYQQGGPEKYVTHLDELRAGKKTRDDAFAAAGKAEGVEKAKQLVAALKAMKLDDDLVSSFYGDIATQIKAADPKDETGFAKAAAAKEKQEAFQKEAMGLMRSKDTDGLVALVDRTLKDEGLDGEAKQQVIMAKASAYAQTGKFDEAMKICDEAVALAPKSEAAPMIESFKGRLAKMKEKAAEAPKETKEKE</sequence>
<evidence type="ECO:0000259" key="4">
    <source>
        <dbReference type="PROSITE" id="PS51352"/>
    </source>
</evidence>
<evidence type="ECO:0000256" key="1">
    <source>
        <dbReference type="ARBA" id="ARBA00022729"/>
    </source>
</evidence>
<evidence type="ECO:0000313" key="5">
    <source>
        <dbReference type="EMBL" id="QUE49977.1"/>
    </source>
</evidence>
<dbReference type="Gene3D" id="3.40.30.10">
    <property type="entry name" value="Glutaredoxin"/>
    <property type="match status" value="1"/>
</dbReference>
<feature type="signal peptide" evidence="3">
    <location>
        <begin position="1"/>
        <end position="24"/>
    </location>
</feature>
<name>A0A975G613_9BACT</name>
<dbReference type="Gene3D" id="1.25.40.10">
    <property type="entry name" value="Tetratricopeptide repeat domain"/>
    <property type="match status" value="1"/>
</dbReference>
<evidence type="ECO:0000256" key="2">
    <source>
        <dbReference type="PROSITE-ProRule" id="PRU00339"/>
    </source>
</evidence>
<dbReference type="SUPFAM" id="SSF52833">
    <property type="entry name" value="Thioredoxin-like"/>
    <property type="match status" value="1"/>
</dbReference>
<dbReference type="InterPro" id="IPR013766">
    <property type="entry name" value="Thioredoxin_domain"/>
</dbReference>
<dbReference type="Proteomes" id="UP000676169">
    <property type="component" value="Chromosome"/>
</dbReference>
<proteinExistence type="predicted"/>
<dbReference type="InterPro" id="IPR036249">
    <property type="entry name" value="Thioredoxin-like_sf"/>
</dbReference>
<dbReference type="AlphaFoldDB" id="A0A975G613"/>
<dbReference type="PANTHER" id="PTHR15337:SF11">
    <property type="entry name" value="THIOREDOXIN DOMAIN-CONTAINING PROTEIN"/>
    <property type="match status" value="1"/>
</dbReference>
<dbReference type="InterPro" id="IPR019734">
    <property type="entry name" value="TPR_rpt"/>
</dbReference>
<evidence type="ECO:0000256" key="3">
    <source>
        <dbReference type="SAM" id="SignalP"/>
    </source>
</evidence>
<dbReference type="RefSeq" id="WP_211630066.1">
    <property type="nucleotide sequence ID" value="NZ_CP073100.1"/>
</dbReference>
<dbReference type="PANTHER" id="PTHR15337">
    <property type="entry name" value="ANTERIOR GRADIENT PROTEIN-RELATED"/>
    <property type="match status" value="1"/>
</dbReference>
<accession>A0A975G613</accession>
<dbReference type="GO" id="GO:0006950">
    <property type="term" value="P:response to stress"/>
    <property type="evidence" value="ECO:0007669"/>
    <property type="project" value="UniProtKB-ARBA"/>
</dbReference>
<dbReference type="EMBL" id="CP073100">
    <property type="protein sequence ID" value="QUE49977.1"/>
    <property type="molecule type" value="Genomic_DNA"/>
</dbReference>
<keyword evidence="6" id="KW-1185">Reference proteome</keyword>
<dbReference type="KEGG" id="lamb:KBB96_13995"/>
<organism evidence="5 6">
    <name type="scientific">Luteolibacter ambystomatis</name>
    <dbReference type="NCBI Taxonomy" id="2824561"/>
    <lineage>
        <taxon>Bacteria</taxon>
        <taxon>Pseudomonadati</taxon>
        <taxon>Verrucomicrobiota</taxon>
        <taxon>Verrucomicrobiia</taxon>
        <taxon>Verrucomicrobiales</taxon>
        <taxon>Verrucomicrobiaceae</taxon>
        <taxon>Luteolibacter</taxon>
    </lineage>
</organism>
<dbReference type="InterPro" id="IPR011990">
    <property type="entry name" value="TPR-like_helical_dom_sf"/>
</dbReference>
<dbReference type="PROSITE" id="PS51352">
    <property type="entry name" value="THIOREDOXIN_2"/>
    <property type="match status" value="1"/>
</dbReference>
<dbReference type="SUPFAM" id="SSF48452">
    <property type="entry name" value="TPR-like"/>
    <property type="match status" value="1"/>
</dbReference>
<reference evidence="5" key="1">
    <citation type="submission" date="2021-04" db="EMBL/GenBank/DDBJ databases">
        <title>Luteolibacter sp. 32A isolated from the skin of an Anderson's salamander (Ambystoma andersonii).</title>
        <authorList>
            <person name="Spergser J."/>
            <person name="Busse H.-J."/>
        </authorList>
    </citation>
    <scope>NUCLEOTIDE SEQUENCE</scope>
    <source>
        <strain evidence="5">32A</strain>
    </source>
</reference>
<dbReference type="Pfam" id="PF13899">
    <property type="entry name" value="Thioredoxin_7"/>
    <property type="match status" value="1"/>
</dbReference>
<dbReference type="PROSITE" id="PS50005">
    <property type="entry name" value="TPR"/>
    <property type="match status" value="1"/>
</dbReference>
<protein>
    <submittedName>
        <fullName evidence="5">Thioredoxin family protein</fullName>
    </submittedName>
</protein>
<keyword evidence="1 3" id="KW-0732">Signal</keyword>
<feature type="domain" description="Thioredoxin" evidence="4">
    <location>
        <begin position="1"/>
        <end position="153"/>
    </location>
</feature>
<dbReference type="InterPro" id="IPR051099">
    <property type="entry name" value="AGR/TXD"/>
</dbReference>
<keyword evidence="2" id="KW-0802">TPR repeat</keyword>
<feature type="chain" id="PRO_5037777407" evidence="3">
    <location>
        <begin position="25"/>
        <end position="325"/>
    </location>
</feature>